<dbReference type="InterPro" id="IPR050807">
    <property type="entry name" value="TransReg_Diox_bact_type"/>
</dbReference>
<dbReference type="InterPro" id="IPR010982">
    <property type="entry name" value="Lambda_DNA-bd_dom_sf"/>
</dbReference>
<name>A0ABD5F6I8_ENTAV</name>
<dbReference type="PANTHER" id="PTHR46797:SF1">
    <property type="entry name" value="METHYLPHOSPHONATE SYNTHASE"/>
    <property type="match status" value="1"/>
</dbReference>
<dbReference type="RefSeq" id="WP_311931909.1">
    <property type="nucleotide sequence ID" value="NZ_JARPWY010000014.1"/>
</dbReference>
<evidence type="ECO:0000256" key="1">
    <source>
        <dbReference type="ARBA" id="ARBA00023125"/>
    </source>
</evidence>
<dbReference type="GO" id="GO:0003677">
    <property type="term" value="F:DNA binding"/>
    <property type="evidence" value="ECO:0007669"/>
    <property type="project" value="UniProtKB-KW"/>
</dbReference>
<dbReference type="SMART" id="SM00530">
    <property type="entry name" value="HTH_XRE"/>
    <property type="match status" value="1"/>
</dbReference>
<dbReference type="PANTHER" id="PTHR46797">
    <property type="entry name" value="HTH-TYPE TRANSCRIPTIONAL REGULATOR"/>
    <property type="match status" value="1"/>
</dbReference>
<keyword evidence="1" id="KW-0238">DNA-binding</keyword>
<feature type="domain" description="HTH cro/C1-type" evidence="2">
    <location>
        <begin position="13"/>
        <end position="72"/>
    </location>
</feature>
<dbReference type="Proteomes" id="UP001264335">
    <property type="component" value="Unassembled WGS sequence"/>
</dbReference>
<evidence type="ECO:0000313" key="3">
    <source>
        <dbReference type="EMBL" id="MDT2514001.1"/>
    </source>
</evidence>
<dbReference type="PROSITE" id="PS50943">
    <property type="entry name" value="HTH_CROC1"/>
    <property type="match status" value="1"/>
</dbReference>
<dbReference type="Gene3D" id="1.10.260.40">
    <property type="entry name" value="lambda repressor-like DNA-binding domains"/>
    <property type="match status" value="1"/>
</dbReference>
<protein>
    <submittedName>
        <fullName evidence="3">Helix-turn-helix transcriptional regulator</fullName>
    </submittedName>
</protein>
<proteinExistence type="predicted"/>
<dbReference type="Pfam" id="PF01381">
    <property type="entry name" value="HTH_3"/>
    <property type="match status" value="1"/>
</dbReference>
<dbReference type="CDD" id="cd00093">
    <property type="entry name" value="HTH_XRE"/>
    <property type="match status" value="1"/>
</dbReference>
<reference evidence="3 4" key="1">
    <citation type="submission" date="2023-03" db="EMBL/GenBank/DDBJ databases">
        <authorList>
            <person name="Shen W."/>
            <person name="Cai J."/>
        </authorList>
    </citation>
    <scope>NUCLEOTIDE SEQUENCE [LARGE SCALE GENOMIC DNA]</scope>
    <source>
        <strain evidence="3 4">Y2</strain>
    </source>
</reference>
<evidence type="ECO:0000259" key="2">
    <source>
        <dbReference type="PROSITE" id="PS50943"/>
    </source>
</evidence>
<dbReference type="EMBL" id="JARPWY010000014">
    <property type="protein sequence ID" value="MDT2514001.1"/>
    <property type="molecule type" value="Genomic_DNA"/>
</dbReference>
<comment type="caution">
    <text evidence="3">The sequence shown here is derived from an EMBL/GenBank/DDBJ whole genome shotgun (WGS) entry which is preliminary data.</text>
</comment>
<dbReference type="SUPFAM" id="SSF47413">
    <property type="entry name" value="lambda repressor-like DNA-binding domains"/>
    <property type="match status" value="1"/>
</dbReference>
<gene>
    <name evidence="3" type="ORF">P7D79_07100</name>
</gene>
<dbReference type="InterPro" id="IPR001387">
    <property type="entry name" value="Cro/C1-type_HTH"/>
</dbReference>
<accession>A0ABD5F6I8</accession>
<sequence>MEENSNLKVGFALKRIRQMKSIEGKKYTQAMMAKDLGVGQSYIGGLENNTRTPSFKTLIKISDALGISLRNLIDLCEYQQLTEKYSRMSENKTLKPFSYDELTNIGTPEALAFRDVTKTFDFENLNFKLGEFLDNIDLKKKIYEGESFPYIDSTNLSDVLSKGINKQKNIFFNNQKLTDGQILGLNQYLEAITNQNNGGV</sequence>
<dbReference type="AlphaFoldDB" id="A0ABD5F6I8"/>
<evidence type="ECO:0000313" key="4">
    <source>
        <dbReference type="Proteomes" id="UP001264335"/>
    </source>
</evidence>
<organism evidence="3 4">
    <name type="scientific">Enterococcus avium</name>
    <name type="common">Streptococcus avium</name>
    <dbReference type="NCBI Taxonomy" id="33945"/>
    <lineage>
        <taxon>Bacteria</taxon>
        <taxon>Bacillati</taxon>
        <taxon>Bacillota</taxon>
        <taxon>Bacilli</taxon>
        <taxon>Lactobacillales</taxon>
        <taxon>Enterococcaceae</taxon>
        <taxon>Enterococcus</taxon>
    </lineage>
</organism>